<feature type="binding site" evidence="17">
    <location>
        <position position="186"/>
    </location>
    <ligand>
        <name>Zn(2+)</name>
        <dbReference type="ChEBI" id="CHEBI:29105"/>
    </ligand>
</feature>
<evidence type="ECO:0000256" key="2">
    <source>
        <dbReference type="ARBA" id="ARBA00001911"/>
    </source>
</evidence>
<dbReference type="Pfam" id="PF24621">
    <property type="entry name" value="DHQS_C"/>
    <property type="match status" value="1"/>
</dbReference>
<comment type="cofactor">
    <cofactor evidence="2 17">
        <name>NAD(+)</name>
        <dbReference type="ChEBI" id="CHEBI:57540"/>
    </cofactor>
</comment>
<dbReference type="Gene3D" id="1.20.1090.10">
    <property type="entry name" value="Dehydroquinate synthase-like - alpha domain"/>
    <property type="match status" value="1"/>
</dbReference>
<evidence type="ECO:0000256" key="15">
    <source>
        <dbReference type="ARBA" id="ARBA00023239"/>
    </source>
</evidence>
<feature type="binding site" evidence="17">
    <location>
        <begin position="171"/>
        <end position="174"/>
    </location>
    <ligand>
        <name>NAD(+)</name>
        <dbReference type="ChEBI" id="CHEBI:57540"/>
    </ligand>
</feature>
<keyword evidence="13 17" id="KW-0520">NAD</keyword>
<accession>A0A2T4Z9Y4</accession>
<dbReference type="Proteomes" id="UP000241639">
    <property type="component" value="Unassembled WGS sequence"/>
</dbReference>
<evidence type="ECO:0000313" key="20">
    <source>
        <dbReference type="EMBL" id="PTM58683.1"/>
    </source>
</evidence>
<dbReference type="OrthoDB" id="9806583at2"/>
<dbReference type="EC" id="4.2.3.4" evidence="6 17"/>
<evidence type="ECO:0000256" key="1">
    <source>
        <dbReference type="ARBA" id="ARBA00001393"/>
    </source>
</evidence>
<evidence type="ECO:0000256" key="6">
    <source>
        <dbReference type="ARBA" id="ARBA00013031"/>
    </source>
</evidence>
<comment type="subcellular location">
    <subcellularLocation>
        <location evidence="3 17">Cytoplasm</location>
    </subcellularLocation>
</comment>
<dbReference type="GO" id="GO:0005737">
    <property type="term" value="C:cytoplasm"/>
    <property type="evidence" value="ECO:0007669"/>
    <property type="project" value="UniProtKB-SubCell"/>
</dbReference>
<evidence type="ECO:0000313" key="21">
    <source>
        <dbReference type="Proteomes" id="UP000241639"/>
    </source>
</evidence>
<feature type="binding site" evidence="17">
    <location>
        <begin position="132"/>
        <end position="133"/>
    </location>
    <ligand>
        <name>NAD(+)</name>
        <dbReference type="ChEBI" id="CHEBI:57540"/>
    </ligand>
</feature>
<dbReference type="InterPro" id="IPR030960">
    <property type="entry name" value="DHQS/DOIS_N"/>
</dbReference>
<proteinExistence type="inferred from homology"/>
<evidence type="ECO:0000256" key="10">
    <source>
        <dbReference type="ARBA" id="ARBA00022723"/>
    </source>
</evidence>
<keyword evidence="14 17" id="KW-0057">Aromatic amino acid biosynthesis</keyword>
<keyword evidence="16 17" id="KW-0170">Cobalt</keyword>
<evidence type="ECO:0000256" key="4">
    <source>
        <dbReference type="ARBA" id="ARBA00004661"/>
    </source>
</evidence>
<comment type="caution">
    <text evidence="20">The sequence shown here is derived from an EMBL/GenBank/DDBJ whole genome shotgun (WGS) entry which is preliminary data.</text>
</comment>
<evidence type="ECO:0000256" key="9">
    <source>
        <dbReference type="ARBA" id="ARBA00022605"/>
    </source>
</evidence>
<evidence type="ECO:0000256" key="17">
    <source>
        <dbReference type="HAMAP-Rule" id="MF_00110"/>
    </source>
</evidence>
<dbReference type="InterPro" id="IPR030963">
    <property type="entry name" value="DHQ_synth_fam"/>
</dbReference>
<comment type="catalytic activity">
    <reaction evidence="1 17">
        <text>7-phospho-2-dehydro-3-deoxy-D-arabino-heptonate = 3-dehydroquinate + phosphate</text>
        <dbReference type="Rhea" id="RHEA:21968"/>
        <dbReference type="ChEBI" id="CHEBI:32364"/>
        <dbReference type="ChEBI" id="CHEBI:43474"/>
        <dbReference type="ChEBI" id="CHEBI:58394"/>
        <dbReference type="EC" id="4.2.3.4"/>
    </reaction>
</comment>
<evidence type="ECO:0000256" key="5">
    <source>
        <dbReference type="ARBA" id="ARBA00005412"/>
    </source>
</evidence>
<dbReference type="HAMAP" id="MF_00110">
    <property type="entry name" value="DHQ_synthase"/>
    <property type="match status" value="1"/>
</dbReference>
<sequence length="367" mass="39482">MRTLWVETTTHRYPIQIGSGLLQRLPSLLEEVGWTPERRLFVVTDTQVAPLYLKEAVTTLQQAGYTVGSVVFPAGESSKTLQTLEQMTGEALRQGLDRKSGILALGGGVVGDAAGFLAATFMRGIPFVQLPTTLLAHDSSVGGKVGVNHPLGKNMIGAFHQPDLVVFDVDTLKTLPSREIASGFAEVIKEALIWDETFVRWLEENRAGLMALDAARLVEAIAGGCRMKAEVVSQDEKESGLRAILNYGHTIGHALEAVAGYGQFTHGEAVAIGMVGEALLGERLGLTTNVSQRTQALIQSYGLPYQLPTTAEVDELLVAMRRDKKAAQGALTFVLPRGIGSVEIVKEVPEAAVRQVLTQLKGEGLSW</sequence>
<keyword evidence="11 17" id="KW-0547">Nucleotide-binding</keyword>
<keyword evidence="12 17" id="KW-0862">Zinc</keyword>
<evidence type="ECO:0000256" key="14">
    <source>
        <dbReference type="ARBA" id="ARBA00023141"/>
    </source>
</evidence>
<dbReference type="PANTHER" id="PTHR43622">
    <property type="entry name" value="3-DEHYDROQUINATE SYNTHASE"/>
    <property type="match status" value="1"/>
</dbReference>
<evidence type="ECO:0000256" key="12">
    <source>
        <dbReference type="ARBA" id="ARBA00022833"/>
    </source>
</evidence>
<keyword evidence="15 17" id="KW-0456">Lyase</keyword>
<dbReference type="PIRSF" id="PIRSF001455">
    <property type="entry name" value="DHQ_synth"/>
    <property type="match status" value="1"/>
</dbReference>
<evidence type="ECO:0000259" key="18">
    <source>
        <dbReference type="Pfam" id="PF01761"/>
    </source>
</evidence>
<dbReference type="EMBL" id="PZZP01000001">
    <property type="protein sequence ID" value="PTM58683.1"/>
    <property type="molecule type" value="Genomic_DNA"/>
</dbReference>
<feature type="binding site" evidence="17">
    <location>
        <position position="144"/>
    </location>
    <ligand>
        <name>NAD(+)</name>
        <dbReference type="ChEBI" id="CHEBI:57540"/>
    </ligand>
</feature>
<dbReference type="GO" id="GO:0000166">
    <property type="term" value="F:nucleotide binding"/>
    <property type="evidence" value="ECO:0007669"/>
    <property type="project" value="UniProtKB-KW"/>
</dbReference>
<comment type="pathway">
    <text evidence="4 17">Metabolic intermediate biosynthesis; chorismate biosynthesis; chorismate from D-erythrose 4-phosphate and phosphoenolpyruvate: step 2/7.</text>
</comment>
<reference evidence="20 21" key="1">
    <citation type="submission" date="2018-04" db="EMBL/GenBank/DDBJ databases">
        <title>Genomic Encyclopedia of Archaeal and Bacterial Type Strains, Phase II (KMG-II): from individual species to whole genera.</title>
        <authorList>
            <person name="Goeker M."/>
        </authorList>
    </citation>
    <scope>NUCLEOTIDE SEQUENCE [LARGE SCALE GENOMIC DNA]</scope>
    <source>
        <strain evidence="20 21">DSM 45169</strain>
    </source>
</reference>
<protein>
    <recommendedName>
        <fullName evidence="7 17">3-dehydroquinate synthase</fullName>
        <shortName evidence="17">DHQS</shortName>
        <ecNumber evidence="6 17">4.2.3.4</ecNumber>
    </recommendedName>
</protein>
<dbReference type="GO" id="GO:0009073">
    <property type="term" value="P:aromatic amino acid family biosynthetic process"/>
    <property type="evidence" value="ECO:0007669"/>
    <property type="project" value="UniProtKB-KW"/>
</dbReference>
<keyword evidence="9 17" id="KW-0028">Amino-acid biosynthesis</keyword>
<evidence type="ECO:0000256" key="7">
    <source>
        <dbReference type="ARBA" id="ARBA00017684"/>
    </source>
</evidence>
<dbReference type="NCBIfam" id="TIGR01357">
    <property type="entry name" value="aroB"/>
    <property type="match status" value="1"/>
</dbReference>
<gene>
    <name evidence="17" type="primary">aroB</name>
    <name evidence="20" type="ORF">C8J48_1271</name>
</gene>
<organism evidence="20 21">
    <name type="scientific">Desmospora activa DSM 45169</name>
    <dbReference type="NCBI Taxonomy" id="1121389"/>
    <lineage>
        <taxon>Bacteria</taxon>
        <taxon>Bacillati</taxon>
        <taxon>Bacillota</taxon>
        <taxon>Bacilli</taxon>
        <taxon>Bacillales</taxon>
        <taxon>Thermoactinomycetaceae</taxon>
        <taxon>Desmospora</taxon>
    </lineage>
</organism>
<comment type="cofactor">
    <cofactor evidence="17">
        <name>Co(2+)</name>
        <dbReference type="ChEBI" id="CHEBI:48828"/>
    </cofactor>
    <cofactor evidence="17">
        <name>Zn(2+)</name>
        <dbReference type="ChEBI" id="CHEBI:29105"/>
    </cofactor>
    <text evidence="17">Binds 1 divalent metal cation per subunit. Can use either Co(2+) or Zn(2+).</text>
</comment>
<comment type="function">
    <text evidence="17">Catalyzes the conversion of 3-deoxy-D-arabino-heptulosonate 7-phosphate (DAHP) to dehydroquinate (DHQ).</text>
</comment>
<dbReference type="UniPathway" id="UPA00053">
    <property type="reaction ID" value="UER00085"/>
</dbReference>
<evidence type="ECO:0000256" key="8">
    <source>
        <dbReference type="ARBA" id="ARBA00022490"/>
    </source>
</evidence>
<dbReference type="InterPro" id="IPR016037">
    <property type="entry name" value="DHQ_synth_AroB"/>
</dbReference>
<dbReference type="CDD" id="cd08195">
    <property type="entry name" value="DHQS"/>
    <property type="match status" value="1"/>
</dbReference>
<feature type="binding site" evidence="17">
    <location>
        <position position="266"/>
    </location>
    <ligand>
        <name>Zn(2+)</name>
        <dbReference type="ChEBI" id="CHEBI:29105"/>
    </ligand>
</feature>
<evidence type="ECO:0000256" key="11">
    <source>
        <dbReference type="ARBA" id="ARBA00022741"/>
    </source>
</evidence>
<keyword evidence="10 17" id="KW-0479">Metal-binding</keyword>
<keyword evidence="8 17" id="KW-0963">Cytoplasm</keyword>
<evidence type="ECO:0000256" key="13">
    <source>
        <dbReference type="ARBA" id="ARBA00023027"/>
    </source>
</evidence>
<dbReference type="GO" id="GO:0003856">
    <property type="term" value="F:3-dehydroquinate synthase activity"/>
    <property type="evidence" value="ECO:0007669"/>
    <property type="project" value="UniProtKB-UniRule"/>
</dbReference>
<dbReference type="GO" id="GO:0008652">
    <property type="term" value="P:amino acid biosynthetic process"/>
    <property type="evidence" value="ECO:0007669"/>
    <property type="project" value="UniProtKB-KW"/>
</dbReference>
<dbReference type="SUPFAM" id="SSF56796">
    <property type="entry name" value="Dehydroquinate synthase-like"/>
    <property type="match status" value="1"/>
</dbReference>
<keyword evidence="21" id="KW-1185">Reference proteome</keyword>
<feature type="domain" description="3-dehydroquinate synthase C-terminal" evidence="19">
    <location>
        <begin position="183"/>
        <end position="326"/>
    </location>
</feature>
<feature type="domain" description="3-dehydroquinate synthase N-terminal" evidence="18">
    <location>
        <begin position="70"/>
        <end position="181"/>
    </location>
</feature>
<dbReference type="InterPro" id="IPR050071">
    <property type="entry name" value="Dehydroquinate_synthase"/>
</dbReference>
<dbReference type="RefSeq" id="WP_107725451.1">
    <property type="nucleotide sequence ID" value="NZ_PZZP01000001.1"/>
</dbReference>
<dbReference type="GO" id="GO:0046872">
    <property type="term" value="F:metal ion binding"/>
    <property type="evidence" value="ECO:0007669"/>
    <property type="project" value="UniProtKB-KW"/>
</dbReference>
<evidence type="ECO:0000259" key="19">
    <source>
        <dbReference type="Pfam" id="PF24621"/>
    </source>
</evidence>
<comment type="caution">
    <text evidence="17">Lacks conserved residue(s) required for the propagation of feature annotation.</text>
</comment>
<dbReference type="InterPro" id="IPR056179">
    <property type="entry name" value="DHQS_C"/>
</dbReference>
<feature type="binding site" evidence="17">
    <location>
        <position position="153"/>
    </location>
    <ligand>
        <name>NAD(+)</name>
        <dbReference type="ChEBI" id="CHEBI:57540"/>
    </ligand>
</feature>
<evidence type="ECO:0000256" key="3">
    <source>
        <dbReference type="ARBA" id="ARBA00004496"/>
    </source>
</evidence>
<feature type="binding site" evidence="17">
    <location>
        <position position="249"/>
    </location>
    <ligand>
        <name>Zn(2+)</name>
        <dbReference type="ChEBI" id="CHEBI:29105"/>
    </ligand>
</feature>
<dbReference type="GO" id="GO:0009423">
    <property type="term" value="P:chorismate biosynthetic process"/>
    <property type="evidence" value="ECO:0007669"/>
    <property type="project" value="UniProtKB-UniRule"/>
</dbReference>
<evidence type="ECO:0000256" key="16">
    <source>
        <dbReference type="ARBA" id="ARBA00023285"/>
    </source>
</evidence>
<dbReference type="AlphaFoldDB" id="A0A2T4Z9Y4"/>
<dbReference type="Pfam" id="PF01761">
    <property type="entry name" value="DHQ_synthase"/>
    <property type="match status" value="1"/>
</dbReference>
<feature type="binding site" evidence="17">
    <location>
        <begin position="108"/>
        <end position="112"/>
    </location>
    <ligand>
        <name>NAD(+)</name>
        <dbReference type="ChEBI" id="CHEBI:57540"/>
    </ligand>
</feature>
<dbReference type="Gene3D" id="3.40.50.1970">
    <property type="match status" value="1"/>
</dbReference>
<dbReference type="FunFam" id="3.40.50.1970:FF:000001">
    <property type="entry name" value="3-dehydroquinate synthase"/>
    <property type="match status" value="1"/>
</dbReference>
<dbReference type="PANTHER" id="PTHR43622:SF7">
    <property type="entry name" value="3-DEHYDROQUINATE SYNTHASE, CHLOROPLASTIC"/>
    <property type="match status" value="1"/>
</dbReference>
<comment type="similarity">
    <text evidence="5 17">Belongs to the sugar phosphate cyclases superfamily. Dehydroquinate synthase family.</text>
</comment>
<name>A0A2T4Z9Y4_9BACL</name>